<evidence type="ECO:0000256" key="4">
    <source>
        <dbReference type="ARBA" id="ARBA00023125"/>
    </source>
</evidence>
<dbReference type="Gene3D" id="1.10.10.10">
    <property type="entry name" value="Winged helix-like DNA-binding domain superfamily/Winged helix DNA-binding domain"/>
    <property type="match status" value="1"/>
</dbReference>
<dbReference type="SUPFAM" id="SSF88659">
    <property type="entry name" value="Sigma3 and sigma4 domains of RNA polymerase sigma factors"/>
    <property type="match status" value="1"/>
</dbReference>
<proteinExistence type="inferred from homology"/>
<dbReference type="Gene3D" id="1.10.1740.10">
    <property type="match status" value="1"/>
</dbReference>
<dbReference type="AlphaFoldDB" id="A0A1J4VFF2"/>
<comment type="similarity">
    <text evidence="1">Belongs to the sigma-70 factor family. ECF subfamily.</text>
</comment>
<dbReference type="GO" id="GO:0016987">
    <property type="term" value="F:sigma factor activity"/>
    <property type="evidence" value="ECO:0007669"/>
    <property type="project" value="UniProtKB-KW"/>
</dbReference>
<organism evidence="8 9">
    <name type="scientific">Candidatus Nomurabacteria bacterium CG1_02_47_685</name>
    <dbReference type="NCBI Taxonomy" id="1805282"/>
    <lineage>
        <taxon>Bacteria</taxon>
        <taxon>Candidatus Nomuraibacteriota</taxon>
    </lineage>
</organism>
<keyword evidence="3" id="KW-0731">Sigma factor</keyword>
<keyword evidence="2" id="KW-0805">Transcription regulation</keyword>
<dbReference type="Pfam" id="PF04542">
    <property type="entry name" value="Sigma70_r2"/>
    <property type="match status" value="1"/>
</dbReference>
<dbReference type="SUPFAM" id="SSF88946">
    <property type="entry name" value="Sigma2 domain of RNA polymerase sigma factors"/>
    <property type="match status" value="1"/>
</dbReference>
<dbReference type="CDD" id="cd06171">
    <property type="entry name" value="Sigma70_r4"/>
    <property type="match status" value="1"/>
</dbReference>
<feature type="domain" description="RNA polymerase sigma-70 region 4" evidence="7">
    <location>
        <begin position="116"/>
        <end position="161"/>
    </location>
</feature>
<evidence type="ECO:0000259" key="7">
    <source>
        <dbReference type="Pfam" id="PF04545"/>
    </source>
</evidence>
<protein>
    <recommendedName>
        <fullName evidence="10">RNA polymerase sigma factor 70 region 4 type 2 domain-containing protein</fullName>
    </recommendedName>
</protein>
<dbReference type="NCBIfam" id="TIGR02937">
    <property type="entry name" value="sigma70-ECF"/>
    <property type="match status" value="1"/>
</dbReference>
<dbReference type="InterPro" id="IPR039425">
    <property type="entry name" value="RNA_pol_sigma-70-like"/>
</dbReference>
<evidence type="ECO:0000256" key="3">
    <source>
        <dbReference type="ARBA" id="ARBA00023082"/>
    </source>
</evidence>
<reference evidence="8 9" key="1">
    <citation type="journal article" date="2016" name="Environ. Microbiol.">
        <title>Genomic resolution of a cold subsurface aquifer community provides metabolic insights for novel microbes adapted to high CO concentrations.</title>
        <authorList>
            <person name="Probst A.J."/>
            <person name="Castelle C.J."/>
            <person name="Singh A."/>
            <person name="Brown C.T."/>
            <person name="Anantharaman K."/>
            <person name="Sharon I."/>
            <person name="Hug L.A."/>
            <person name="Burstein D."/>
            <person name="Emerson J.B."/>
            <person name="Thomas B.C."/>
            <person name="Banfield J.F."/>
        </authorList>
    </citation>
    <scope>NUCLEOTIDE SEQUENCE [LARGE SCALE GENOMIC DNA]</scope>
    <source>
        <strain evidence="8">CG1_02_47_685</strain>
    </source>
</reference>
<evidence type="ECO:0000256" key="1">
    <source>
        <dbReference type="ARBA" id="ARBA00010641"/>
    </source>
</evidence>
<dbReference type="Pfam" id="PF04545">
    <property type="entry name" value="Sigma70_r4"/>
    <property type="match status" value="1"/>
</dbReference>
<keyword evidence="4" id="KW-0238">DNA-binding</keyword>
<gene>
    <name evidence="8" type="ORF">AUJ44_00875</name>
</gene>
<feature type="domain" description="RNA polymerase sigma-70 region 2" evidence="6">
    <location>
        <begin position="20"/>
        <end position="85"/>
    </location>
</feature>
<dbReference type="EMBL" id="MNVO01000015">
    <property type="protein sequence ID" value="OIO33222.1"/>
    <property type="molecule type" value="Genomic_DNA"/>
</dbReference>
<evidence type="ECO:0000256" key="2">
    <source>
        <dbReference type="ARBA" id="ARBA00023015"/>
    </source>
</evidence>
<dbReference type="InterPro" id="IPR007627">
    <property type="entry name" value="RNA_pol_sigma70_r2"/>
</dbReference>
<keyword evidence="5" id="KW-0804">Transcription</keyword>
<name>A0A1J4VFF2_9BACT</name>
<dbReference type="InterPro" id="IPR014284">
    <property type="entry name" value="RNA_pol_sigma-70_dom"/>
</dbReference>
<dbReference type="InterPro" id="IPR036388">
    <property type="entry name" value="WH-like_DNA-bd_sf"/>
</dbReference>
<dbReference type="InterPro" id="IPR013324">
    <property type="entry name" value="RNA_pol_sigma_r3/r4-like"/>
</dbReference>
<comment type="caution">
    <text evidence="8">The sequence shown here is derived from an EMBL/GenBank/DDBJ whole genome shotgun (WGS) entry which is preliminary data.</text>
</comment>
<evidence type="ECO:0000313" key="9">
    <source>
        <dbReference type="Proteomes" id="UP000183206"/>
    </source>
</evidence>
<sequence>MGKLIEDARQGSEAAFREIFEKLVDRVFSYALSRVHDREAANDIVQESFIDLWSALGNFHYSTNEAFLGFVFIILKRKIYKDYKKVSTISLEETMINESYEMKPDDYRFLLKHIGILKERDQEVLRLRYWSDLTFSQIATMLGVTETNAKVLHHRAIKKLQAILEKYEHDI</sequence>
<evidence type="ECO:0000313" key="8">
    <source>
        <dbReference type="EMBL" id="OIO33222.1"/>
    </source>
</evidence>
<evidence type="ECO:0008006" key="10">
    <source>
        <dbReference type="Google" id="ProtNLM"/>
    </source>
</evidence>
<dbReference type="InterPro" id="IPR013325">
    <property type="entry name" value="RNA_pol_sigma_r2"/>
</dbReference>
<dbReference type="PANTHER" id="PTHR43133:SF8">
    <property type="entry name" value="RNA POLYMERASE SIGMA FACTOR HI_1459-RELATED"/>
    <property type="match status" value="1"/>
</dbReference>
<evidence type="ECO:0000256" key="5">
    <source>
        <dbReference type="ARBA" id="ARBA00023163"/>
    </source>
</evidence>
<dbReference type="GO" id="GO:0006352">
    <property type="term" value="P:DNA-templated transcription initiation"/>
    <property type="evidence" value="ECO:0007669"/>
    <property type="project" value="InterPro"/>
</dbReference>
<dbReference type="InterPro" id="IPR007630">
    <property type="entry name" value="RNA_pol_sigma70_r4"/>
</dbReference>
<dbReference type="Proteomes" id="UP000183206">
    <property type="component" value="Unassembled WGS sequence"/>
</dbReference>
<evidence type="ECO:0000259" key="6">
    <source>
        <dbReference type="Pfam" id="PF04542"/>
    </source>
</evidence>
<dbReference type="STRING" id="1805282.AUJ44_00875"/>
<accession>A0A1J4VFF2</accession>
<dbReference type="PANTHER" id="PTHR43133">
    <property type="entry name" value="RNA POLYMERASE ECF-TYPE SIGMA FACTO"/>
    <property type="match status" value="1"/>
</dbReference>
<dbReference type="GO" id="GO:0003677">
    <property type="term" value="F:DNA binding"/>
    <property type="evidence" value="ECO:0007669"/>
    <property type="project" value="UniProtKB-KW"/>
</dbReference>